<keyword evidence="1" id="KW-0732">Signal</keyword>
<evidence type="ECO:0008006" key="4">
    <source>
        <dbReference type="Google" id="ProtNLM"/>
    </source>
</evidence>
<feature type="signal peptide" evidence="1">
    <location>
        <begin position="1"/>
        <end position="23"/>
    </location>
</feature>
<evidence type="ECO:0000256" key="1">
    <source>
        <dbReference type="SAM" id="SignalP"/>
    </source>
</evidence>
<dbReference type="Proteomes" id="UP001060919">
    <property type="component" value="Chromosome"/>
</dbReference>
<organism evidence="2 3">
    <name type="scientific">Aureispira anguillae</name>
    <dbReference type="NCBI Taxonomy" id="2864201"/>
    <lineage>
        <taxon>Bacteria</taxon>
        <taxon>Pseudomonadati</taxon>
        <taxon>Bacteroidota</taxon>
        <taxon>Saprospiria</taxon>
        <taxon>Saprospirales</taxon>
        <taxon>Saprospiraceae</taxon>
        <taxon>Aureispira</taxon>
    </lineage>
</organism>
<name>A0A915VMT5_9BACT</name>
<evidence type="ECO:0000313" key="3">
    <source>
        <dbReference type="Proteomes" id="UP001060919"/>
    </source>
</evidence>
<keyword evidence="3" id="KW-1185">Reference proteome</keyword>
<dbReference type="EMBL" id="AP026867">
    <property type="protein sequence ID" value="BDS09744.1"/>
    <property type="molecule type" value="Genomic_DNA"/>
</dbReference>
<dbReference type="RefSeq" id="WP_264791109.1">
    <property type="nucleotide sequence ID" value="NZ_AP026867.1"/>
</dbReference>
<feature type="chain" id="PRO_5037104570" description="DUF4412 domain-containing protein" evidence="1">
    <location>
        <begin position="24"/>
        <end position="230"/>
    </location>
</feature>
<reference evidence="2" key="1">
    <citation type="submission" date="2022-09" db="EMBL/GenBank/DDBJ databases">
        <title>Aureispira anguillicida sp. nov., isolated from Leptocephalus of Japanese eel Anguilla japonica.</title>
        <authorList>
            <person name="Yuasa K."/>
            <person name="Mekata T."/>
            <person name="Ikunari K."/>
        </authorList>
    </citation>
    <scope>NUCLEOTIDE SEQUENCE</scope>
    <source>
        <strain evidence="2">EL160426</strain>
    </source>
</reference>
<dbReference type="KEGG" id="aup:AsAng_0004490"/>
<proteinExistence type="predicted"/>
<protein>
    <recommendedName>
        <fullName evidence="4">DUF4412 domain-containing protein</fullName>
    </recommendedName>
</protein>
<evidence type="ECO:0000313" key="2">
    <source>
        <dbReference type="EMBL" id="BDS09744.1"/>
    </source>
</evidence>
<dbReference type="AlphaFoldDB" id="A0A915VMT5"/>
<gene>
    <name evidence="2" type="ORF">AsAng_0004490</name>
</gene>
<sequence length="230" mass="25874">MKSILKTFTLSLLLLAFVAPTFAQKKKKDIDQAHVKYTMTAEGGMAAALTGSTIDLFFTPTHAKILGDVMSGMIKMDVRFDNKDKKGMMLMDMMGQKKFVEMDDKAVEETKKTNQKPPQVEYTKNYKKIAGYKCQQAKMMIEGLAEPIIVYITEKIKPSNLGDLSMMKFTGLKGFPLSWEMEQEGMKIKIEATTISLDKLPKKIFSMVIPDGYEKMTMEDLQNMGGTLGM</sequence>
<accession>A0A915VMT5</accession>